<dbReference type="Pfam" id="PF13247">
    <property type="entry name" value="Fer4_11"/>
    <property type="match status" value="1"/>
</dbReference>
<evidence type="ECO:0000256" key="1">
    <source>
        <dbReference type="ARBA" id="ARBA00001927"/>
    </source>
</evidence>
<dbReference type="CDD" id="cd10555">
    <property type="entry name" value="EBDH_beta"/>
    <property type="match status" value="1"/>
</dbReference>
<dbReference type="InterPro" id="IPR017839">
    <property type="entry name" value="DMSO_Rdtase_II_Fe-S_su"/>
</dbReference>
<evidence type="ECO:0000256" key="9">
    <source>
        <dbReference type="ARBA" id="ARBA00023004"/>
    </source>
</evidence>
<name>A0A6S6Y1P0_9PROT</name>
<organism evidence="14 15">
    <name type="scientific">Denitratisoma oestradiolicum</name>
    <dbReference type="NCBI Taxonomy" id="311182"/>
    <lineage>
        <taxon>Bacteria</taxon>
        <taxon>Pseudomonadati</taxon>
        <taxon>Pseudomonadota</taxon>
        <taxon>Betaproteobacteria</taxon>
        <taxon>Nitrosomonadales</taxon>
        <taxon>Sterolibacteriaceae</taxon>
        <taxon>Denitratisoma</taxon>
    </lineage>
</organism>
<feature type="domain" description="4Fe-4S ferredoxin-type" evidence="13">
    <location>
        <begin position="127"/>
        <end position="158"/>
    </location>
</feature>
<comment type="subcellular location">
    <subcellularLocation>
        <location evidence="3">Cell envelope</location>
    </subcellularLocation>
</comment>
<evidence type="ECO:0000256" key="2">
    <source>
        <dbReference type="ARBA" id="ARBA00001966"/>
    </source>
</evidence>
<keyword evidence="4" id="KW-0813">Transport</keyword>
<feature type="domain" description="4Fe-4S ferredoxin-type" evidence="13">
    <location>
        <begin position="160"/>
        <end position="189"/>
    </location>
</feature>
<dbReference type="PROSITE" id="PS51379">
    <property type="entry name" value="4FE4S_FER_2"/>
    <property type="match status" value="3"/>
</dbReference>
<keyword evidence="14" id="KW-0560">Oxidoreductase</keyword>
<dbReference type="GO" id="GO:0009055">
    <property type="term" value="F:electron transfer activity"/>
    <property type="evidence" value="ECO:0007669"/>
    <property type="project" value="TreeGrafter"/>
</dbReference>
<dbReference type="AlphaFoldDB" id="A0A6S6Y1P0"/>
<evidence type="ECO:0000256" key="7">
    <source>
        <dbReference type="ARBA" id="ARBA00022737"/>
    </source>
</evidence>
<dbReference type="GO" id="GO:0046872">
    <property type="term" value="F:metal ion binding"/>
    <property type="evidence" value="ECO:0007669"/>
    <property type="project" value="UniProtKB-KW"/>
</dbReference>
<accession>A0A6S6Y1P0</accession>
<keyword evidence="15" id="KW-1185">Reference proteome</keyword>
<dbReference type="SUPFAM" id="SSF54862">
    <property type="entry name" value="4Fe-4S ferredoxins"/>
    <property type="match status" value="1"/>
</dbReference>
<evidence type="ECO:0000256" key="4">
    <source>
        <dbReference type="ARBA" id="ARBA00022448"/>
    </source>
</evidence>
<evidence type="ECO:0000256" key="6">
    <source>
        <dbReference type="ARBA" id="ARBA00022723"/>
    </source>
</evidence>
<sequence length="355" mass="39472">MTKIQRQMAMVMDLNKCIGCQTCTVACKTLWTSDPGMEAMLFNTVNTQPGAGTPRGWESLGGGFPGGAAALGAMPTTTGFGEAWRFNHGEVFHGGQGQKTHLQVQGKAPEWGPNWDEDQGGGEFPNSFFFYLPRICNHCTHPACVEACPRQAIVKRPEDGVVVIDETRCRGHRHCMEACPYKKIYFNHASKVSQKCIFCYPRLEQGVAPACARQCPGRVRFVGYRDDPDAPIWKLVDKWKVALPLHPEFGTEPNVFYVPPVGPARFDAAGNVDESRPRIPDAYLISLFGPRVLDALAVLKAERAKVQQGERSELMDLLIGYRWKEMFGGFDRDPQTLDWGPQQTLNATQSQEHTP</sequence>
<keyword evidence="9" id="KW-0408">Iron</keyword>
<comment type="cofactor">
    <cofactor evidence="2">
        <name>[4Fe-4S] cluster</name>
        <dbReference type="ChEBI" id="CHEBI:49883"/>
    </cofactor>
</comment>
<keyword evidence="5" id="KW-0004">4Fe-4S</keyword>
<keyword evidence="10" id="KW-0411">Iron-sulfur</keyword>
<keyword evidence="7" id="KW-0677">Repeat</keyword>
<dbReference type="EMBL" id="LR778301">
    <property type="protein sequence ID" value="CAB1370465.1"/>
    <property type="molecule type" value="Genomic_DNA"/>
</dbReference>
<keyword evidence="6" id="KW-0479">Metal-binding</keyword>
<gene>
    <name evidence="14" type="primary">serB</name>
    <name evidence="14" type="ORF">DENOEST_3311</name>
</gene>
<dbReference type="EC" id="1.97.1.9" evidence="14"/>
<feature type="compositionally biased region" description="Polar residues" evidence="12">
    <location>
        <begin position="341"/>
        <end position="355"/>
    </location>
</feature>
<dbReference type="GO" id="GO:0030313">
    <property type="term" value="C:cell envelope"/>
    <property type="evidence" value="ECO:0007669"/>
    <property type="project" value="UniProtKB-SubCell"/>
</dbReference>
<dbReference type="InterPro" id="IPR017896">
    <property type="entry name" value="4Fe4S_Fe-S-bd"/>
</dbReference>
<dbReference type="Pfam" id="PF12797">
    <property type="entry name" value="Fer4_2"/>
    <property type="match status" value="1"/>
</dbReference>
<comment type="cofactor">
    <cofactor evidence="1">
        <name>[3Fe-4S] cluster</name>
        <dbReference type="ChEBI" id="CHEBI:21137"/>
    </cofactor>
</comment>
<evidence type="ECO:0000256" key="5">
    <source>
        <dbReference type="ARBA" id="ARBA00022485"/>
    </source>
</evidence>
<dbReference type="GO" id="GO:0051539">
    <property type="term" value="F:4 iron, 4 sulfur cluster binding"/>
    <property type="evidence" value="ECO:0007669"/>
    <property type="project" value="UniProtKB-KW"/>
</dbReference>
<dbReference type="NCBIfam" id="TIGR03478">
    <property type="entry name" value="DMSO_red_II_bet"/>
    <property type="match status" value="1"/>
</dbReference>
<evidence type="ECO:0000256" key="3">
    <source>
        <dbReference type="ARBA" id="ARBA00004196"/>
    </source>
</evidence>
<dbReference type="Proteomes" id="UP000515733">
    <property type="component" value="Chromosome"/>
</dbReference>
<proteinExistence type="predicted"/>
<feature type="domain" description="4Fe-4S ferredoxin-type" evidence="13">
    <location>
        <begin position="8"/>
        <end position="36"/>
    </location>
</feature>
<dbReference type="GO" id="GO:0051538">
    <property type="term" value="F:3 iron, 4 sulfur cluster binding"/>
    <property type="evidence" value="ECO:0007669"/>
    <property type="project" value="UniProtKB-KW"/>
</dbReference>
<reference evidence="14 15" key="1">
    <citation type="submission" date="2020-03" db="EMBL/GenBank/DDBJ databases">
        <authorList>
            <consortium name="Genoscope - CEA"/>
            <person name="William W."/>
        </authorList>
    </citation>
    <scope>NUCLEOTIDE SEQUENCE [LARGE SCALE GENOMIC DNA]</scope>
    <source>
        <strain evidence="15">DSM 16959</strain>
    </source>
</reference>
<keyword evidence="11" id="KW-0003">3Fe-4S</keyword>
<evidence type="ECO:0000256" key="10">
    <source>
        <dbReference type="ARBA" id="ARBA00023014"/>
    </source>
</evidence>
<dbReference type="Gene3D" id="3.30.70.20">
    <property type="match status" value="3"/>
</dbReference>
<evidence type="ECO:0000256" key="11">
    <source>
        <dbReference type="ARBA" id="ARBA00023291"/>
    </source>
</evidence>
<evidence type="ECO:0000313" key="14">
    <source>
        <dbReference type="EMBL" id="CAB1370465.1"/>
    </source>
</evidence>
<dbReference type="PANTHER" id="PTHR43518:SF1">
    <property type="entry name" value="RESPIRATORY NITRATE REDUCTASE 1 BETA CHAIN"/>
    <property type="match status" value="1"/>
</dbReference>
<protein>
    <submittedName>
        <fullName evidence="14">Selenate reductase subunit beta</fullName>
        <ecNumber evidence="14">1.97.1.9</ecNumber>
    </submittedName>
</protein>
<dbReference type="PANTHER" id="PTHR43518">
    <property type="entry name" value="NITRATE REDUCTASE BETA SUBUNIT"/>
    <property type="match status" value="1"/>
</dbReference>
<dbReference type="KEGG" id="doe:DENOEST_3311"/>
<evidence type="ECO:0000256" key="8">
    <source>
        <dbReference type="ARBA" id="ARBA00022982"/>
    </source>
</evidence>
<dbReference type="GO" id="GO:0016020">
    <property type="term" value="C:membrane"/>
    <property type="evidence" value="ECO:0007669"/>
    <property type="project" value="TreeGrafter"/>
</dbReference>
<keyword evidence="8" id="KW-0249">Electron transport</keyword>
<feature type="region of interest" description="Disordered" evidence="12">
    <location>
        <begin position="335"/>
        <end position="355"/>
    </location>
</feature>
<dbReference type="GO" id="GO:0033797">
    <property type="term" value="F:selenate reductase activity"/>
    <property type="evidence" value="ECO:0007669"/>
    <property type="project" value="UniProtKB-EC"/>
</dbReference>
<dbReference type="GO" id="GO:0009061">
    <property type="term" value="P:anaerobic respiration"/>
    <property type="evidence" value="ECO:0007669"/>
    <property type="project" value="InterPro"/>
</dbReference>
<evidence type="ECO:0000313" key="15">
    <source>
        <dbReference type="Proteomes" id="UP000515733"/>
    </source>
</evidence>
<dbReference type="RefSeq" id="WP_211357699.1">
    <property type="nucleotide sequence ID" value="NZ_LR778301.1"/>
</dbReference>
<dbReference type="GO" id="GO:0042597">
    <property type="term" value="C:periplasmic space"/>
    <property type="evidence" value="ECO:0007669"/>
    <property type="project" value="InterPro"/>
</dbReference>
<evidence type="ECO:0000259" key="13">
    <source>
        <dbReference type="PROSITE" id="PS51379"/>
    </source>
</evidence>
<evidence type="ECO:0000256" key="12">
    <source>
        <dbReference type="SAM" id="MobiDB-lite"/>
    </source>
</evidence>